<evidence type="ECO:0000313" key="1">
    <source>
        <dbReference type="EMBL" id="SBW27681.1"/>
    </source>
</evidence>
<keyword evidence="2" id="KW-1185">Reference proteome</keyword>
<evidence type="ECO:0000313" key="2">
    <source>
        <dbReference type="Proteomes" id="UP000195338"/>
    </source>
</evidence>
<reference evidence="1 2" key="1">
    <citation type="submission" date="2016-04" db="EMBL/GenBank/DDBJ databases">
        <authorList>
            <person name="Mornico D."/>
        </authorList>
    </citation>
    <scope>NUCLEOTIDE SEQUENCE [LARGE SCALE GENOMIC DNA]</scope>
    <source>
        <strain evidence="1 2">A121</strain>
    </source>
</reference>
<organism evidence="1 2">
    <name type="scientific">Citrobacter europaeus</name>
    <dbReference type="NCBI Taxonomy" id="1914243"/>
    <lineage>
        <taxon>Bacteria</taxon>
        <taxon>Pseudomonadati</taxon>
        <taxon>Pseudomonadota</taxon>
        <taxon>Gammaproteobacteria</taxon>
        <taxon>Enterobacterales</taxon>
        <taxon>Enterobacteriaceae</taxon>
        <taxon>Citrobacter</taxon>
    </lineage>
</organism>
<accession>A0ABY0JUA3</accession>
<name>A0ABY0JUA3_9ENTR</name>
<protein>
    <submittedName>
        <fullName evidence="1">Uncharacterized protein</fullName>
    </submittedName>
</protein>
<dbReference type="Proteomes" id="UP000195338">
    <property type="component" value="Unassembled WGS sequence"/>
</dbReference>
<comment type="caution">
    <text evidence="1">The sequence shown here is derived from an EMBL/GenBank/DDBJ whole genome shotgun (WGS) entry which is preliminary data.</text>
</comment>
<proteinExistence type="predicted"/>
<gene>
    <name evidence="1" type="ORF">BN4901_4136</name>
</gene>
<dbReference type="EMBL" id="FLUX01000044">
    <property type="protein sequence ID" value="SBW27681.1"/>
    <property type="molecule type" value="Genomic_DNA"/>
</dbReference>
<sequence length="37" mass="4513">MYAVSALFHFNHRFQSKEYTRITSFNDKIIHIKNKIN</sequence>